<reference evidence="9 10" key="1">
    <citation type="submission" date="2016-10" db="EMBL/GenBank/DDBJ databases">
        <authorList>
            <person name="de Groot N.N."/>
        </authorList>
    </citation>
    <scope>NUCLEOTIDE SEQUENCE [LARGE SCALE GENOMIC DNA]</scope>
    <source>
        <strain evidence="9 10">S5-249</strain>
    </source>
</reference>
<dbReference type="OrthoDB" id="9768470at2"/>
<accession>A0A1I6JCY8</accession>
<feature type="chain" id="PRO_5011751318" evidence="6">
    <location>
        <begin position="24"/>
        <end position="914"/>
    </location>
</feature>
<comment type="similarity">
    <text evidence="4">Belongs to the TonB-dependent receptor family.</text>
</comment>
<dbReference type="STRING" id="1166337.SAMN05192580_0121"/>
<keyword evidence="3" id="KW-0998">Cell outer membrane</keyword>
<dbReference type="PANTHER" id="PTHR40980">
    <property type="entry name" value="PLUG DOMAIN-CONTAINING PROTEIN"/>
    <property type="match status" value="1"/>
</dbReference>
<dbReference type="EMBL" id="FOZG01000001">
    <property type="protein sequence ID" value="SFR76821.1"/>
    <property type="molecule type" value="Genomic_DNA"/>
</dbReference>
<dbReference type="InterPro" id="IPR037066">
    <property type="entry name" value="Plug_dom_sf"/>
</dbReference>
<keyword evidence="10" id="KW-1185">Reference proteome</keyword>
<feature type="domain" description="TonB-dependent receptor plug" evidence="8">
    <location>
        <begin position="86"/>
        <end position="187"/>
    </location>
</feature>
<evidence type="ECO:0000259" key="7">
    <source>
        <dbReference type="Pfam" id="PF00593"/>
    </source>
</evidence>
<feature type="domain" description="TonB-dependent receptor-like beta-barrel" evidence="7">
    <location>
        <begin position="385"/>
        <end position="820"/>
    </location>
</feature>
<evidence type="ECO:0000256" key="6">
    <source>
        <dbReference type="SAM" id="SignalP"/>
    </source>
</evidence>
<evidence type="ECO:0000256" key="1">
    <source>
        <dbReference type="ARBA" id="ARBA00004442"/>
    </source>
</evidence>
<comment type="subcellular location">
    <subcellularLocation>
        <location evidence="1 4">Cell outer membrane</location>
    </subcellularLocation>
</comment>
<evidence type="ECO:0000256" key="3">
    <source>
        <dbReference type="ARBA" id="ARBA00023237"/>
    </source>
</evidence>
<protein>
    <submittedName>
        <fullName evidence="9">Outer membrane receptor proteins, mostly Fe transport</fullName>
    </submittedName>
</protein>
<dbReference type="PANTHER" id="PTHR40980:SF5">
    <property type="entry name" value="TONB-DEPENDENT RECEPTOR"/>
    <property type="match status" value="1"/>
</dbReference>
<dbReference type="RefSeq" id="WP_093309330.1">
    <property type="nucleotide sequence ID" value="NZ_FOZG01000001.1"/>
</dbReference>
<keyword evidence="9" id="KW-0675">Receptor</keyword>
<gene>
    <name evidence="9" type="ORF">SAMN05192580_0121</name>
</gene>
<dbReference type="Gene3D" id="2.170.130.10">
    <property type="entry name" value="TonB-dependent receptor, plug domain"/>
    <property type="match status" value="1"/>
</dbReference>
<evidence type="ECO:0000256" key="4">
    <source>
        <dbReference type="RuleBase" id="RU003357"/>
    </source>
</evidence>
<sequence length="914" mass="98622">MKPIAFGSALLLSTALCAPAAWAQSGPSAGQVSPPSSPAGGVTPPGTEAGAPASSDTAEEQVEISTPGADATTEIVVTGRYIPQPVRSTPQVVSVLSTADIARTGEGDIAGALGRLPGLSVVGNGFVYVRGLGDRYSLALLNGLQLPSPEPLRRAIPLDIFPTSVVASAVVQKSYSANFPGEFGGGVVNLTTPAVPAENFLNIGIGGSVDVETTAKLGYTYEGGDLDWLGFDDGTRKVPAGIRAATTGGGRPLTTANYTARQLQDITASLNNAETTLLQRNRDIPANFSADMNFGFHKEVGSDAEFGIFGSASYGNTFRTRDIRQQVSTSVDLSSLVSDFKTIITDQRTVVSGLLGMGLNFGDNKIRWTNLFIRDTVKQGRLSAGYDTSVTGADPVPNPDFTGTPPILVQNTFWFARQLFDTQAVGEFKFDDLSVDVRGGYANTKRKSPYEREFLYVYNPTVRDYTNNLSGGGGSASVAFSDLNEDAYSGGIDFGYKLPTERPITLSAGYAFNKNERTSSRYDFAYRTVSGASLPSAVAQERPDYLTSDYNVYTYGVSLVDQSGFAGSAAYDASLRVHAGYGQIIAEPTDGVRITAGVRYEDARQIVTPLGDDLPTRLSKSYWLPAGTITWNFMDDAQLRLSASKTIARPQFRELARQIFQDFESDRSFTGNPLLTDTQLYNGEARLEYYPGRNEILSIGGFYKRLKNPIEQLAFVIGGGGLRTSFSNAPEADLYGGEVEATKFFTIGESGFFTSRRLRVSANYTYTQSKVKADDSLVINPIDLNPIAASTLFRNGSPLTGQSDHLANGQIGFESSDHLSQQTLLVNYASPRVTNRGPVQDGRTPDIKEKPGITLDLVLREEAQFLGLPVEFKAEGRNLLNRKYKEYQANGERRVDVNRYQLGRVFSLSATAKF</sequence>
<dbReference type="Pfam" id="PF07715">
    <property type="entry name" value="Plug"/>
    <property type="match status" value="1"/>
</dbReference>
<feature type="signal peptide" evidence="6">
    <location>
        <begin position="1"/>
        <end position="23"/>
    </location>
</feature>
<evidence type="ECO:0000256" key="2">
    <source>
        <dbReference type="ARBA" id="ARBA00023136"/>
    </source>
</evidence>
<dbReference type="InterPro" id="IPR036942">
    <property type="entry name" value="Beta-barrel_TonB_sf"/>
</dbReference>
<evidence type="ECO:0000313" key="10">
    <source>
        <dbReference type="Proteomes" id="UP000198824"/>
    </source>
</evidence>
<organism evidence="9 10">
    <name type="scientific">Sphingomonas jatrophae</name>
    <dbReference type="NCBI Taxonomy" id="1166337"/>
    <lineage>
        <taxon>Bacteria</taxon>
        <taxon>Pseudomonadati</taxon>
        <taxon>Pseudomonadota</taxon>
        <taxon>Alphaproteobacteria</taxon>
        <taxon>Sphingomonadales</taxon>
        <taxon>Sphingomonadaceae</taxon>
        <taxon>Sphingomonas</taxon>
    </lineage>
</organism>
<feature type="region of interest" description="Disordered" evidence="5">
    <location>
        <begin position="24"/>
        <end position="69"/>
    </location>
</feature>
<dbReference type="InterPro" id="IPR012910">
    <property type="entry name" value="Plug_dom"/>
</dbReference>
<keyword evidence="2 4" id="KW-0472">Membrane</keyword>
<dbReference type="Proteomes" id="UP000198824">
    <property type="component" value="Unassembled WGS sequence"/>
</dbReference>
<dbReference type="SUPFAM" id="SSF56935">
    <property type="entry name" value="Porins"/>
    <property type="match status" value="1"/>
</dbReference>
<evidence type="ECO:0000256" key="5">
    <source>
        <dbReference type="SAM" id="MobiDB-lite"/>
    </source>
</evidence>
<dbReference type="GO" id="GO:0009279">
    <property type="term" value="C:cell outer membrane"/>
    <property type="evidence" value="ECO:0007669"/>
    <property type="project" value="UniProtKB-SubCell"/>
</dbReference>
<proteinExistence type="inferred from homology"/>
<dbReference type="Gene3D" id="2.40.170.20">
    <property type="entry name" value="TonB-dependent receptor, beta-barrel domain"/>
    <property type="match status" value="1"/>
</dbReference>
<keyword evidence="4" id="KW-0798">TonB box</keyword>
<dbReference type="Pfam" id="PF00593">
    <property type="entry name" value="TonB_dep_Rec_b-barrel"/>
    <property type="match status" value="1"/>
</dbReference>
<evidence type="ECO:0000313" key="9">
    <source>
        <dbReference type="EMBL" id="SFR76821.1"/>
    </source>
</evidence>
<feature type="compositionally biased region" description="Polar residues" evidence="5">
    <location>
        <begin position="25"/>
        <end position="34"/>
    </location>
</feature>
<name>A0A1I6JCY8_9SPHN</name>
<evidence type="ECO:0000259" key="8">
    <source>
        <dbReference type="Pfam" id="PF07715"/>
    </source>
</evidence>
<dbReference type="AlphaFoldDB" id="A0A1I6JCY8"/>
<keyword evidence="6" id="KW-0732">Signal</keyword>
<dbReference type="InterPro" id="IPR000531">
    <property type="entry name" value="Beta-barrel_TonB"/>
</dbReference>